<evidence type="ECO:0008006" key="3">
    <source>
        <dbReference type="Google" id="ProtNLM"/>
    </source>
</evidence>
<evidence type="ECO:0000313" key="2">
    <source>
        <dbReference type="Proteomes" id="UP000198357"/>
    </source>
</evidence>
<dbReference type="Proteomes" id="UP000198357">
    <property type="component" value="Chromosome"/>
</dbReference>
<protein>
    <recommendedName>
        <fullName evidence="3">4-oxalomesaconate hydratase</fullName>
    </recommendedName>
</protein>
<accession>A0AB33CNI8</accession>
<organism evidence="1 2">
    <name type="scientific">Xanthomonas citri pv. vignicola</name>
    <dbReference type="NCBI Taxonomy" id="473426"/>
    <lineage>
        <taxon>Bacteria</taxon>
        <taxon>Pseudomonadati</taxon>
        <taxon>Pseudomonadota</taxon>
        <taxon>Gammaproteobacteria</taxon>
        <taxon>Lysobacterales</taxon>
        <taxon>Lysobacteraceae</taxon>
        <taxon>Xanthomonas</taxon>
    </lineage>
</organism>
<evidence type="ECO:0000313" key="1">
    <source>
        <dbReference type="EMBL" id="ASK93814.1"/>
    </source>
</evidence>
<name>A0AB33CNI8_XANCI</name>
<reference evidence="1 2" key="1">
    <citation type="submission" date="2017-06" db="EMBL/GenBank/DDBJ databases">
        <title>First complete genome sequences of Xanthomonas citri pv. vignicola strains CFBP 7111, CFBP 7112 and CFBP 7113 using long-read technology.</title>
        <authorList>
            <person name="Ruh M."/>
            <person name="Briand M."/>
            <person name="Bonneau S."/>
            <person name="Jacques M.A."/>
            <person name="Chen N.W.G."/>
        </authorList>
    </citation>
    <scope>NUCLEOTIDE SEQUENCE [LARGE SCALE GENOMIC DNA]</scope>
    <source>
        <strain evidence="1 2">CFBP7111</strain>
    </source>
</reference>
<dbReference type="EMBL" id="CP022263">
    <property type="protein sequence ID" value="ASK93814.1"/>
    <property type="molecule type" value="Genomic_DNA"/>
</dbReference>
<proteinExistence type="predicted"/>
<dbReference type="AlphaFoldDB" id="A0AB33CNI8"/>
<sequence length="74" mass="7838">MTVLRRRLPPDRACIAGGDRLGPCAHRGRNPTACALAFVAAHTRGGIVGMRCAERGARLRHDIGSSSVRCAQDA</sequence>
<gene>
    <name evidence="1" type="ORF">XcvCFBP7111P_22005</name>
</gene>